<sequence>MKPTSQPNDGPMTIYKRRNEMGLPPMKRKSAVSIAKRIKALVSSKRSANSSSLVAKECDSSSESFCYGQALIQNYSNFRRSGTPSRFMFFRNDAWTNFSEEVFGFLKAGFVAGMPVVECSVEGSTCLFDFLRMLQFDSVTGHRRSIGWIDVNGQCFFPKLIVGEETRTVFEVPSFPKLEIEIRVNKVSPEEPGKSSNSAKEYTDESHPHALDPPKNTWLDKPCIESVTSIERPRWPNVEILKGGDVGYMGIKSIFLSGIGSFNPDITITSICKCLHSGPLADARLKAFQSQIAMTKAARGNPNVKLAWYGTSAEGVAGIVTHGFGQPSRCSSSSSEVYGVGLYLSPQHLSHMSASPSSADGNGENHVILCRVILGKTEKIDAGSLQFHRSSEEYDCGVDDLVNPRWYIVWSTHMNQYILPEYVVSFKSSDQLPGLSRNRTSTSPIVSFQKLFSEMGRYLPLSRNQALGRLHAQYKAAKISKDTFVRQIRLIAGDKLLISTIRGAFVEGMVPSLLHYLDVGASENGDLDHSSGRGQQEYEMNAIVKLEMHGRE</sequence>
<gene>
    <name evidence="1" type="ORF">MRB53_007178</name>
</gene>
<dbReference type="EMBL" id="CM056810">
    <property type="protein sequence ID" value="KAJ8645430.1"/>
    <property type="molecule type" value="Genomic_DNA"/>
</dbReference>
<evidence type="ECO:0000313" key="2">
    <source>
        <dbReference type="Proteomes" id="UP001234297"/>
    </source>
</evidence>
<accession>A0ACC2MI96</accession>
<organism evidence="1 2">
    <name type="scientific">Persea americana</name>
    <name type="common">Avocado</name>
    <dbReference type="NCBI Taxonomy" id="3435"/>
    <lineage>
        <taxon>Eukaryota</taxon>
        <taxon>Viridiplantae</taxon>
        <taxon>Streptophyta</taxon>
        <taxon>Embryophyta</taxon>
        <taxon>Tracheophyta</taxon>
        <taxon>Spermatophyta</taxon>
        <taxon>Magnoliopsida</taxon>
        <taxon>Magnoliidae</taxon>
        <taxon>Laurales</taxon>
        <taxon>Lauraceae</taxon>
        <taxon>Persea</taxon>
    </lineage>
</organism>
<reference evidence="1 2" key="1">
    <citation type="journal article" date="2022" name="Hortic Res">
        <title>A haplotype resolved chromosomal level avocado genome allows analysis of novel avocado genes.</title>
        <authorList>
            <person name="Nath O."/>
            <person name="Fletcher S.J."/>
            <person name="Hayward A."/>
            <person name="Shaw L.M."/>
            <person name="Masouleh A.K."/>
            <person name="Furtado A."/>
            <person name="Henry R.J."/>
            <person name="Mitter N."/>
        </authorList>
    </citation>
    <scope>NUCLEOTIDE SEQUENCE [LARGE SCALE GENOMIC DNA]</scope>
    <source>
        <strain evidence="2">cv. Hass</strain>
    </source>
</reference>
<protein>
    <submittedName>
        <fullName evidence="1">Uncharacterized protein</fullName>
    </submittedName>
</protein>
<keyword evidence="2" id="KW-1185">Reference proteome</keyword>
<evidence type="ECO:0000313" key="1">
    <source>
        <dbReference type="EMBL" id="KAJ8645430.1"/>
    </source>
</evidence>
<proteinExistence type="predicted"/>
<dbReference type="Proteomes" id="UP001234297">
    <property type="component" value="Chromosome 2"/>
</dbReference>
<comment type="caution">
    <text evidence="1">The sequence shown here is derived from an EMBL/GenBank/DDBJ whole genome shotgun (WGS) entry which is preliminary data.</text>
</comment>
<name>A0ACC2MI96_PERAE</name>